<proteinExistence type="predicted"/>
<feature type="region of interest" description="Disordered" evidence="1">
    <location>
        <begin position="219"/>
        <end position="280"/>
    </location>
</feature>
<comment type="caution">
    <text evidence="2">The sequence shown here is derived from an EMBL/GenBank/DDBJ whole genome shotgun (WGS) entry which is preliminary data.</text>
</comment>
<name>A0ABS0DET8_9NOCA</name>
<feature type="compositionally biased region" description="Basic and acidic residues" evidence="1">
    <location>
        <begin position="250"/>
        <end position="271"/>
    </location>
</feature>
<dbReference type="InterPro" id="IPR043746">
    <property type="entry name" value="DUF5691"/>
</dbReference>
<evidence type="ECO:0000313" key="3">
    <source>
        <dbReference type="Proteomes" id="UP000707731"/>
    </source>
</evidence>
<accession>A0ABS0DET8</accession>
<organism evidence="2 3">
    <name type="scientific">Nocardia higoensis</name>
    <dbReference type="NCBI Taxonomy" id="228599"/>
    <lineage>
        <taxon>Bacteria</taxon>
        <taxon>Bacillati</taxon>
        <taxon>Actinomycetota</taxon>
        <taxon>Actinomycetes</taxon>
        <taxon>Mycobacteriales</taxon>
        <taxon>Nocardiaceae</taxon>
        <taxon>Nocardia</taxon>
    </lineage>
</organism>
<keyword evidence="3" id="KW-1185">Reference proteome</keyword>
<evidence type="ECO:0000313" key="2">
    <source>
        <dbReference type="EMBL" id="MBF6355198.1"/>
    </source>
</evidence>
<feature type="region of interest" description="Disordered" evidence="1">
    <location>
        <begin position="385"/>
        <end position="406"/>
    </location>
</feature>
<feature type="region of interest" description="Disordered" evidence="1">
    <location>
        <begin position="554"/>
        <end position="580"/>
    </location>
</feature>
<protein>
    <submittedName>
        <fullName evidence="2">SWIM zinc finger family protein</fullName>
    </submittedName>
</protein>
<feature type="region of interest" description="Disordered" evidence="1">
    <location>
        <begin position="453"/>
        <end position="474"/>
    </location>
</feature>
<dbReference type="RefSeq" id="WP_195001823.1">
    <property type="nucleotide sequence ID" value="NZ_JADLQN010000001.1"/>
</dbReference>
<dbReference type="Proteomes" id="UP000707731">
    <property type="component" value="Unassembled WGS sequence"/>
</dbReference>
<dbReference type="Pfam" id="PF18944">
    <property type="entry name" value="DUF5691"/>
    <property type="match status" value="1"/>
</dbReference>
<reference evidence="2 3" key="1">
    <citation type="submission" date="2020-10" db="EMBL/GenBank/DDBJ databases">
        <title>Identification of Nocardia species via Next-generation sequencing and recognition of intraspecies genetic diversity.</title>
        <authorList>
            <person name="Li P."/>
            <person name="Li P."/>
            <person name="Lu B."/>
        </authorList>
    </citation>
    <scope>NUCLEOTIDE SEQUENCE [LARGE SCALE GENOMIC DNA]</scope>
    <source>
        <strain evidence="2 3">BJ06-0143</strain>
    </source>
</reference>
<sequence length="915" mass="99256">MTARPATTRTPDPATAAQRRRRVTAGLAELDIWLADQVRTGLARIDGSTGAFEAMAARMVDAQAPAVAARLRALAYGDRAAADRPRRMLAELAALHLLVTAHRDLDDLPEAQSATVRTHIGYPMPTASVRERPAVRDHWMTLGIRVSAEDRLHTRRTWLRGRRTHQWALLVEHSFGDDPAFPATAPPPGRMVDAEVHYYPGAPRLRALWGVRHGAEEPFTTLPAAAPTRASVPDSGHARPGRGPGPDSGRGADIRDANGRGPDLRGARDPEVENGCDPDLEGDGDCAAAAAAYASALTADPWLRSWPVLLREVIPAVDGGRQVLVDRAGAALPMTGLEQPWRMLGTAGGHPVTVVGEWTADGLVPISLLAQGEIVDVREPDALADPTRAADAPDMLTPSPPDDLTTTALLGTAHRSLDSQRLPPPVAELVAELSGDPPRVLLAAAALREAYDRAARTPETATPPAPAPDDPRRLLPGPAAVRLSDMLRVRSPFLPEWFEAALPHDYRAPDALCARLLETARADPALRDPLLRLAGARGRWLAARHPTWHELFADASPGHGAMPPATGRTTSDTWLSGPPAHRRDRLAGLRRRDPETARRVLEQAWPEEPDPGRAELLAVLADGLDSGDEPLLEAALDDRRSDVRRTAAGLLAVLPDSAFAGRMRARAARWLRIEHTGDVVAVHVDIPEDLDDTARRDGITDRTVEFSYRWNGVPDYAAGRLRQLVAATPLNHWRASAGEPRAALRARVPDRYRQPLLDGLLDATLHQRDPAWAAALFANGVPSDTALLRRRELFALMPCQARVAHLRRLDSAWLSELEALLPAMEHPWPQELAQHVILLLLERARICEQNQGAHGTGPAAHRSLLTAAATHLPVDATGLVGVAAGRCADPTWQRAFDRLADDLTHRSKMLEELQQ</sequence>
<evidence type="ECO:0000256" key="1">
    <source>
        <dbReference type="SAM" id="MobiDB-lite"/>
    </source>
</evidence>
<feature type="compositionally biased region" description="Low complexity" evidence="1">
    <location>
        <begin position="393"/>
        <end position="406"/>
    </location>
</feature>
<gene>
    <name evidence="2" type="ORF">IU449_11700</name>
</gene>
<dbReference type="EMBL" id="JADLQN010000001">
    <property type="protein sequence ID" value="MBF6355198.1"/>
    <property type="molecule type" value="Genomic_DNA"/>
</dbReference>